<feature type="domain" description="Ubiquitin-like" evidence="3">
    <location>
        <begin position="53"/>
        <end position="108"/>
    </location>
</feature>
<dbReference type="Pfam" id="PF00240">
    <property type="entry name" value="ubiquitin"/>
    <property type="match status" value="1"/>
</dbReference>
<dbReference type="Proteomes" id="UP000246740">
    <property type="component" value="Unassembled WGS sequence"/>
</dbReference>
<gene>
    <name evidence="5" type="ORF">BCV70DRAFT_202253</name>
</gene>
<reference evidence="5 6" key="1">
    <citation type="journal article" date="2018" name="Mol. Biol. Evol.">
        <title>Broad Genomic Sampling Reveals a Smut Pathogenic Ancestry of the Fungal Clade Ustilaginomycotina.</title>
        <authorList>
            <person name="Kijpornyongpan T."/>
            <person name="Mondo S.J."/>
            <person name="Barry K."/>
            <person name="Sandor L."/>
            <person name="Lee J."/>
            <person name="Lipzen A."/>
            <person name="Pangilinan J."/>
            <person name="LaButti K."/>
            <person name="Hainaut M."/>
            <person name="Henrissat B."/>
            <person name="Grigoriev I.V."/>
            <person name="Spatafora J.W."/>
            <person name="Aime M.C."/>
        </authorList>
    </citation>
    <scope>NUCLEOTIDE SEQUENCE [LARGE SCALE GENOMIC DNA]</scope>
    <source>
        <strain evidence="5 6">MCA 3645</strain>
    </source>
</reference>
<dbReference type="GO" id="GO:0005829">
    <property type="term" value="C:cytosol"/>
    <property type="evidence" value="ECO:0007669"/>
    <property type="project" value="TreeGrafter"/>
</dbReference>
<evidence type="ECO:0000259" key="3">
    <source>
        <dbReference type="PROSITE" id="PS50053"/>
    </source>
</evidence>
<dbReference type="InParanoid" id="A0A317XL94"/>
<dbReference type="GO" id="GO:0005634">
    <property type="term" value="C:nucleus"/>
    <property type="evidence" value="ECO:0007669"/>
    <property type="project" value="TreeGrafter"/>
</dbReference>
<keyword evidence="1" id="KW-0143">Chaperone</keyword>
<dbReference type="InterPro" id="IPR029071">
    <property type="entry name" value="Ubiquitin-like_domsf"/>
</dbReference>
<keyword evidence="6" id="KW-1185">Reference proteome</keyword>
<dbReference type="OrthoDB" id="417450at2759"/>
<dbReference type="PROSITE" id="PS51035">
    <property type="entry name" value="BAG"/>
    <property type="match status" value="1"/>
</dbReference>
<dbReference type="InterPro" id="IPR036533">
    <property type="entry name" value="BAG_dom_sf"/>
</dbReference>
<evidence type="ECO:0000256" key="1">
    <source>
        <dbReference type="ARBA" id="ARBA00023186"/>
    </source>
</evidence>
<dbReference type="Gene3D" id="1.20.58.120">
    <property type="entry name" value="BAG domain"/>
    <property type="match status" value="1"/>
</dbReference>
<feature type="region of interest" description="Disordered" evidence="2">
    <location>
        <begin position="170"/>
        <end position="231"/>
    </location>
</feature>
<dbReference type="PROSITE" id="PS50053">
    <property type="entry name" value="UBIQUITIN_2"/>
    <property type="match status" value="1"/>
</dbReference>
<dbReference type="AlphaFoldDB" id="A0A317XL94"/>
<name>A0A317XL94_9BASI</name>
<sequence>MSWFSNQWNRWSNNSTSTDGSLGGDPNNIRRIEVIWGRERLQIVLPRTIGPVTLAHLKHEIASITSLPYERIKLIHKGLIMKDDRSALSAYGLREGSRIGLVGSREEGDKPGNKTPALSLGEQKARERKAREADTSEEGLMGRITEALDIARKDLFPDVHRVEASLDAMRGVPGATKTTPTAPSTTASAPAPVAASQPAQPSASTEPSQQDAAASSAAPTSTPAMSREEMADAHRRLSELLLRQLLALDSVAVNSETTRQARKLAVKEVQSHLDRLDEAWNAVKQIPQQPGSGGSGAIKGPAL</sequence>
<dbReference type="GO" id="GO:0050821">
    <property type="term" value="P:protein stabilization"/>
    <property type="evidence" value="ECO:0007669"/>
    <property type="project" value="TreeGrafter"/>
</dbReference>
<evidence type="ECO:0000256" key="2">
    <source>
        <dbReference type="SAM" id="MobiDB-lite"/>
    </source>
</evidence>
<dbReference type="Pfam" id="PF02179">
    <property type="entry name" value="BAG"/>
    <property type="match status" value="1"/>
</dbReference>
<protein>
    <submittedName>
        <fullName evidence="5">Uncharacterized protein</fullName>
    </submittedName>
</protein>
<dbReference type="EMBL" id="KZ819200">
    <property type="protein sequence ID" value="PWY98080.1"/>
    <property type="molecule type" value="Genomic_DNA"/>
</dbReference>
<dbReference type="GO" id="GO:0000774">
    <property type="term" value="F:adenyl-nucleotide exchange factor activity"/>
    <property type="evidence" value="ECO:0007669"/>
    <property type="project" value="TreeGrafter"/>
</dbReference>
<feature type="compositionally biased region" description="Basic and acidic residues" evidence="2">
    <location>
        <begin position="123"/>
        <end position="134"/>
    </location>
</feature>
<dbReference type="Gene3D" id="3.10.20.90">
    <property type="entry name" value="Phosphatidylinositol 3-kinase Catalytic Subunit, Chain A, domain 1"/>
    <property type="match status" value="1"/>
</dbReference>
<dbReference type="GO" id="GO:0051087">
    <property type="term" value="F:protein-folding chaperone binding"/>
    <property type="evidence" value="ECO:0007669"/>
    <property type="project" value="InterPro"/>
</dbReference>
<dbReference type="InterPro" id="IPR000626">
    <property type="entry name" value="Ubiquitin-like_dom"/>
</dbReference>
<feature type="region of interest" description="Disordered" evidence="2">
    <location>
        <begin position="102"/>
        <end position="138"/>
    </location>
</feature>
<dbReference type="PANTHER" id="PTHR12329:SF16">
    <property type="entry name" value="BAG FAMILY MOLECULAR CHAPERONE REGULATOR 1"/>
    <property type="match status" value="1"/>
</dbReference>
<dbReference type="InterPro" id="IPR039773">
    <property type="entry name" value="BAG_chaperone_regulator"/>
</dbReference>
<organism evidence="5 6">
    <name type="scientific">Testicularia cyperi</name>
    <dbReference type="NCBI Taxonomy" id="1882483"/>
    <lineage>
        <taxon>Eukaryota</taxon>
        <taxon>Fungi</taxon>
        <taxon>Dikarya</taxon>
        <taxon>Basidiomycota</taxon>
        <taxon>Ustilaginomycotina</taxon>
        <taxon>Ustilaginomycetes</taxon>
        <taxon>Ustilaginales</taxon>
        <taxon>Anthracoideaceae</taxon>
        <taxon>Testicularia</taxon>
    </lineage>
</organism>
<dbReference type="SUPFAM" id="SSF63491">
    <property type="entry name" value="BAG domain"/>
    <property type="match status" value="1"/>
</dbReference>
<evidence type="ECO:0000313" key="6">
    <source>
        <dbReference type="Proteomes" id="UP000246740"/>
    </source>
</evidence>
<dbReference type="InterPro" id="IPR003103">
    <property type="entry name" value="BAG_domain"/>
</dbReference>
<dbReference type="PANTHER" id="PTHR12329">
    <property type="entry name" value="BCL2-ASSOCIATED ATHANOGENE"/>
    <property type="match status" value="1"/>
</dbReference>
<evidence type="ECO:0000259" key="4">
    <source>
        <dbReference type="PROSITE" id="PS51035"/>
    </source>
</evidence>
<dbReference type="FunCoup" id="A0A317XL94">
    <property type="interactions" value="154"/>
</dbReference>
<evidence type="ECO:0000313" key="5">
    <source>
        <dbReference type="EMBL" id="PWY98080.1"/>
    </source>
</evidence>
<accession>A0A317XL94</accession>
<feature type="domain" description="BAG" evidence="4">
    <location>
        <begin position="234"/>
        <end position="280"/>
    </location>
</feature>
<dbReference type="STRING" id="1882483.A0A317XL94"/>
<feature type="compositionally biased region" description="Low complexity" evidence="2">
    <location>
        <begin position="175"/>
        <end position="224"/>
    </location>
</feature>
<proteinExistence type="predicted"/>
<dbReference type="GO" id="GO:0016020">
    <property type="term" value="C:membrane"/>
    <property type="evidence" value="ECO:0007669"/>
    <property type="project" value="TreeGrafter"/>
</dbReference>
<dbReference type="SUPFAM" id="SSF54236">
    <property type="entry name" value="Ubiquitin-like"/>
    <property type="match status" value="1"/>
</dbReference>